<evidence type="ECO:0000256" key="1">
    <source>
        <dbReference type="ARBA" id="ARBA00004123"/>
    </source>
</evidence>
<dbReference type="OMA" id="MSYRANE"/>
<keyword evidence="12" id="KW-1185">Reference proteome</keyword>
<dbReference type="InterPro" id="IPR000504">
    <property type="entry name" value="RRM_dom"/>
</dbReference>
<keyword evidence="3 6" id="KW-0694">RNA-binding</keyword>
<reference evidence="12" key="2">
    <citation type="journal article" date="2020" name="PLoS Negl. Trop. Dis.">
        <title>High-quality nuclear genome for Sarcoptes scabiei-A critical resource for a neglected parasite.</title>
        <authorList>
            <person name="Korhonen P.K."/>
            <person name="Gasser R.B."/>
            <person name="Ma G."/>
            <person name="Wang T."/>
            <person name="Stroehlein A.J."/>
            <person name="Young N.D."/>
            <person name="Ang C.S."/>
            <person name="Fernando D.D."/>
            <person name="Lu H.C."/>
            <person name="Taylor S."/>
            <person name="Reynolds S.L."/>
            <person name="Mofiz E."/>
            <person name="Najaraj S.H."/>
            <person name="Gowda H."/>
            <person name="Madugundu A."/>
            <person name="Renuse S."/>
            <person name="Holt D."/>
            <person name="Pandey A."/>
            <person name="Papenfuss A.T."/>
            <person name="Fischer K."/>
        </authorList>
    </citation>
    <scope>NUCLEOTIDE SEQUENCE [LARGE SCALE GENOMIC DNA]</scope>
</reference>
<reference evidence="11" key="4">
    <citation type="submission" date="2022-06" db="UniProtKB">
        <authorList>
            <consortium name="EnsemblMetazoa"/>
        </authorList>
    </citation>
    <scope>IDENTIFICATION</scope>
</reference>
<dbReference type="InterPro" id="IPR051183">
    <property type="entry name" value="U1_U11-U12_snRNP_70-35kDa"/>
</dbReference>
<proteinExistence type="predicted"/>
<comment type="subcellular location">
    <subcellularLocation>
        <location evidence="1">Nucleus</location>
    </subcellularLocation>
</comment>
<evidence type="ECO:0000313" key="12">
    <source>
        <dbReference type="Proteomes" id="UP000070412"/>
    </source>
</evidence>
<dbReference type="Proteomes" id="UP000070412">
    <property type="component" value="Unassembled WGS sequence"/>
</dbReference>
<evidence type="ECO:0000313" key="13">
    <source>
        <dbReference type="Proteomes" id="UP000616769"/>
    </source>
</evidence>
<feature type="region of interest" description="Disordered" evidence="7">
    <location>
        <begin position="179"/>
        <end position="288"/>
    </location>
</feature>
<dbReference type="PROSITE" id="PS50102">
    <property type="entry name" value="RRM"/>
    <property type="match status" value="1"/>
</dbReference>
<evidence type="ECO:0000256" key="5">
    <source>
        <dbReference type="ARBA" id="ARBA00031739"/>
    </source>
</evidence>
<evidence type="ECO:0000313" key="10">
    <source>
        <dbReference type="EMBL" id="KPM09772.1"/>
    </source>
</evidence>
<gene>
    <name evidence="10" type="ORF">QR98_0083170</name>
    <name evidence="9" type="ORF">SSS_2332</name>
</gene>
<dbReference type="PANTHER" id="PTHR13952:SF6">
    <property type="entry name" value="U11_U12 SMALL NUCLEAR RIBONUCLEOPROTEIN 35 KDA PROTEIN"/>
    <property type="match status" value="1"/>
</dbReference>
<evidence type="ECO:0000256" key="3">
    <source>
        <dbReference type="ARBA" id="ARBA00022884"/>
    </source>
</evidence>
<dbReference type="GO" id="GO:0000398">
    <property type="term" value="P:mRNA splicing, via spliceosome"/>
    <property type="evidence" value="ECO:0007669"/>
    <property type="project" value="TreeGrafter"/>
</dbReference>
<dbReference type="Gene3D" id="3.30.70.330">
    <property type="match status" value="1"/>
</dbReference>
<keyword evidence="4" id="KW-0539">Nucleus</keyword>
<feature type="region of interest" description="Disordered" evidence="7">
    <location>
        <begin position="1"/>
        <end position="75"/>
    </location>
</feature>
<feature type="compositionally biased region" description="Basic and acidic residues" evidence="7">
    <location>
        <begin position="220"/>
        <end position="229"/>
    </location>
</feature>
<evidence type="ECO:0000256" key="4">
    <source>
        <dbReference type="ARBA" id="ARBA00023242"/>
    </source>
</evidence>
<sequence>MSYRANEKRHRHSSGDRRRSSSTEWQNNGRQGFSPPLIAANQSSRSRRSSSYDPIKVGYNDRHDSSPKSQPHDRGLVRALNADFKSTKEHESDPQKTLFVGRLSFHTTESALRMHFERYGEIRSLFLIRDILTGDSKRYAFVEFRRTKDADRAYAEAHDSTLDGRRILVDREHGRSLKNWKPRRFGGGLGGKRESGQMRFGGRTPYERNGPSRDSHRHLDHRDRNDHSGSHHRSSAPYGSRSSHHNSDHQDQISFRSSKSMYSNGSRDPGSSYRNHSSAVGPIRSSRR</sequence>
<evidence type="ECO:0000313" key="11">
    <source>
        <dbReference type="EnsemblMetazoa" id="KAF7491189.1"/>
    </source>
</evidence>
<evidence type="ECO:0000259" key="8">
    <source>
        <dbReference type="PROSITE" id="PS50102"/>
    </source>
</evidence>
<dbReference type="VEuPathDB" id="VectorBase:SSCA004337"/>
<reference evidence="10 13" key="1">
    <citation type="journal article" date="2015" name="Parasit. Vectors">
        <title>Draft genome of the scabies mite.</title>
        <authorList>
            <person name="Rider S.D.Jr."/>
            <person name="Morgan M.S."/>
            <person name="Arlian L.G."/>
        </authorList>
    </citation>
    <scope>NUCLEOTIDE SEQUENCE [LARGE SCALE GENOMIC DNA]</scope>
    <source>
        <strain evidence="10">Arlian Lab</strain>
    </source>
</reference>
<protein>
    <recommendedName>
        <fullName evidence="2">U11/U12 small nuclear ribonucleoprotein 35 kDa protein</fullName>
    </recommendedName>
    <alternativeName>
        <fullName evidence="5">U1 snRNP-binding protein homolog</fullName>
    </alternativeName>
</protein>
<dbReference type="EMBL" id="WVUK01000060">
    <property type="protein sequence ID" value="KAF7491189.1"/>
    <property type="molecule type" value="Genomic_DNA"/>
</dbReference>
<dbReference type="AlphaFoldDB" id="A0A132AFL3"/>
<feature type="compositionally biased region" description="Basic and acidic residues" evidence="7">
    <location>
        <begin position="59"/>
        <end position="75"/>
    </location>
</feature>
<feature type="domain" description="RRM" evidence="8">
    <location>
        <begin position="96"/>
        <end position="174"/>
    </location>
</feature>
<dbReference type="EnsemblMetazoa" id="SSS_2332s_mrna">
    <property type="protein sequence ID" value="KAF7491189.1"/>
    <property type="gene ID" value="SSS_2332"/>
</dbReference>
<feature type="compositionally biased region" description="Polar residues" evidence="7">
    <location>
        <begin position="252"/>
        <end position="266"/>
    </location>
</feature>
<name>A0A132AFL3_SARSC</name>
<dbReference type="GO" id="GO:0003729">
    <property type="term" value="F:mRNA binding"/>
    <property type="evidence" value="ECO:0007669"/>
    <property type="project" value="TreeGrafter"/>
</dbReference>
<evidence type="ECO:0000256" key="7">
    <source>
        <dbReference type="SAM" id="MobiDB-lite"/>
    </source>
</evidence>
<evidence type="ECO:0000256" key="2">
    <source>
        <dbReference type="ARBA" id="ARBA00021080"/>
    </source>
</evidence>
<keyword evidence="10" id="KW-0687">Ribonucleoprotein</keyword>
<evidence type="ECO:0000256" key="6">
    <source>
        <dbReference type="PROSITE-ProRule" id="PRU00176"/>
    </source>
</evidence>
<dbReference type="FunFam" id="3.30.70.330:FF:000132">
    <property type="entry name" value="Small nuclear ribonucleoprotein U11/U12 subunit 35"/>
    <property type="match status" value="1"/>
</dbReference>
<dbReference type="InterPro" id="IPR012677">
    <property type="entry name" value="Nucleotide-bd_a/b_plait_sf"/>
</dbReference>
<reference evidence="9" key="3">
    <citation type="submission" date="2020-01" db="EMBL/GenBank/DDBJ databases">
        <authorList>
            <person name="Korhonen P.K.K."/>
            <person name="Guangxu M.G."/>
            <person name="Wang T.W."/>
            <person name="Stroehlein A.J.S."/>
            <person name="Young N.D."/>
            <person name="Ang C.-S.A."/>
            <person name="Fernando D.W.F."/>
            <person name="Lu H.L."/>
            <person name="Taylor S.T."/>
            <person name="Ehtesham M.E.M."/>
            <person name="Najaraj S.H.N."/>
            <person name="Harsha G.H.G."/>
            <person name="Madugundu A.M."/>
            <person name="Renuse S.R."/>
            <person name="Holt D.H."/>
            <person name="Pandey A.P."/>
            <person name="Papenfuss A.P."/>
            <person name="Gasser R.B.G."/>
            <person name="Fischer K.F."/>
        </authorList>
    </citation>
    <scope>NUCLEOTIDE SEQUENCE</scope>
    <source>
        <strain evidence="9">SSS_KF_BRIS2020</strain>
    </source>
</reference>
<dbReference type="SUPFAM" id="SSF54928">
    <property type="entry name" value="RNA-binding domain, RBD"/>
    <property type="match status" value="1"/>
</dbReference>
<dbReference type="InterPro" id="IPR035979">
    <property type="entry name" value="RBD_domain_sf"/>
</dbReference>
<dbReference type="EMBL" id="JXLN01014055">
    <property type="protein sequence ID" value="KPM09772.1"/>
    <property type="molecule type" value="Genomic_DNA"/>
</dbReference>
<dbReference type="PANTHER" id="PTHR13952">
    <property type="entry name" value="U1 SMALL NUCLEAR RIBONUCLEOPROTEIN 70 KD"/>
    <property type="match status" value="1"/>
</dbReference>
<dbReference type="Proteomes" id="UP000616769">
    <property type="component" value="Unassembled WGS sequence"/>
</dbReference>
<organism evidence="10 13">
    <name type="scientific">Sarcoptes scabiei</name>
    <name type="common">Itch mite</name>
    <name type="synonym">Acarus scabiei</name>
    <dbReference type="NCBI Taxonomy" id="52283"/>
    <lineage>
        <taxon>Eukaryota</taxon>
        <taxon>Metazoa</taxon>
        <taxon>Ecdysozoa</taxon>
        <taxon>Arthropoda</taxon>
        <taxon>Chelicerata</taxon>
        <taxon>Arachnida</taxon>
        <taxon>Acari</taxon>
        <taxon>Acariformes</taxon>
        <taxon>Sarcoptiformes</taxon>
        <taxon>Astigmata</taxon>
        <taxon>Psoroptidia</taxon>
        <taxon>Sarcoptoidea</taxon>
        <taxon>Sarcoptidae</taxon>
        <taxon>Sarcoptinae</taxon>
        <taxon>Sarcoptes</taxon>
    </lineage>
</organism>
<dbReference type="OrthoDB" id="6159137at2759"/>
<dbReference type="GO" id="GO:0017069">
    <property type="term" value="F:snRNA binding"/>
    <property type="evidence" value="ECO:0007669"/>
    <property type="project" value="TreeGrafter"/>
</dbReference>
<dbReference type="Pfam" id="PF00076">
    <property type="entry name" value="RRM_1"/>
    <property type="match status" value="1"/>
</dbReference>
<dbReference type="SMART" id="SM00360">
    <property type="entry name" value="RRM"/>
    <property type="match status" value="1"/>
</dbReference>
<evidence type="ECO:0000313" key="9">
    <source>
        <dbReference type="EMBL" id="KAF7491189.1"/>
    </source>
</evidence>
<dbReference type="GO" id="GO:0071011">
    <property type="term" value="C:precatalytic spliceosome"/>
    <property type="evidence" value="ECO:0007669"/>
    <property type="project" value="TreeGrafter"/>
</dbReference>
<accession>A0A132AFL3</accession>